<dbReference type="InParanoid" id="H3HEB3"/>
<sequence>MSYTPCLYTTQACSCTCRIENAGSSGSSSPVFPVSPASRSRSTANVAAPAVARLSPDASRVRVLTPDKRRKITHAERKEKLEEEIRLLESGVAVLKTRHLPPPLALQKDFVLRPAVVEYSALLYSMHTQQLEVAKMQSAMSRRICLTNDWKERRAALMAMRDEKIRNALEFVMGPGRLSDPLKTQFSLNQFENGHGDLCCIRFETIQFPGVKSLQQVYDALSFYKNNMEIIISEQLGHLTIRDDYDAVDDEAFNTRILTTNESGITTEGNVVSFRAILGENDDG</sequence>
<accession>H3HEB3</accession>
<dbReference type="VEuPathDB" id="FungiDB:KRP23_13970"/>
<dbReference type="OMA" id="TCRIENA"/>
<organism evidence="1 2">
    <name type="scientific">Phytophthora ramorum</name>
    <name type="common">Sudden oak death agent</name>
    <dbReference type="NCBI Taxonomy" id="164328"/>
    <lineage>
        <taxon>Eukaryota</taxon>
        <taxon>Sar</taxon>
        <taxon>Stramenopiles</taxon>
        <taxon>Oomycota</taxon>
        <taxon>Peronosporomycetes</taxon>
        <taxon>Peronosporales</taxon>
        <taxon>Peronosporaceae</taxon>
        <taxon>Phytophthora</taxon>
    </lineage>
</organism>
<evidence type="ECO:0000313" key="1">
    <source>
        <dbReference type="EnsemblProtists" id="Phyra96960"/>
    </source>
</evidence>
<name>H3HEB3_PHYRM</name>
<dbReference type="EnsemblProtists" id="Phyra96960">
    <property type="protein sequence ID" value="Phyra96960"/>
    <property type="gene ID" value="Phyra96960"/>
</dbReference>
<evidence type="ECO:0000313" key="2">
    <source>
        <dbReference type="Proteomes" id="UP000005238"/>
    </source>
</evidence>
<keyword evidence="2" id="KW-1185">Reference proteome</keyword>
<dbReference type="VEuPathDB" id="FungiDB:KRP22_4680"/>
<dbReference type="HOGENOM" id="CLU_048678_0_0_1"/>
<dbReference type="AlphaFoldDB" id="H3HEB3"/>
<reference evidence="1" key="2">
    <citation type="submission" date="2015-06" db="UniProtKB">
        <authorList>
            <consortium name="EnsemblProtists"/>
        </authorList>
    </citation>
    <scope>IDENTIFICATION</scope>
    <source>
        <strain evidence="1">Pr102</strain>
    </source>
</reference>
<proteinExistence type="predicted"/>
<dbReference type="EMBL" id="DS566124">
    <property type="status" value="NOT_ANNOTATED_CDS"/>
    <property type="molecule type" value="Genomic_DNA"/>
</dbReference>
<dbReference type="eggNOG" id="ENOG502RDIK">
    <property type="taxonomic scope" value="Eukaryota"/>
</dbReference>
<reference evidence="2" key="1">
    <citation type="journal article" date="2006" name="Science">
        <title>Phytophthora genome sequences uncover evolutionary origins and mechanisms of pathogenesis.</title>
        <authorList>
            <person name="Tyler B.M."/>
            <person name="Tripathy S."/>
            <person name="Zhang X."/>
            <person name="Dehal P."/>
            <person name="Jiang R.H."/>
            <person name="Aerts A."/>
            <person name="Arredondo F.D."/>
            <person name="Baxter L."/>
            <person name="Bensasson D."/>
            <person name="Beynon J.L."/>
            <person name="Chapman J."/>
            <person name="Damasceno C.M."/>
            <person name="Dorrance A.E."/>
            <person name="Dou D."/>
            <person name="Dickerman A.W."/>
            <person name="Dubchak I.L."/>
            <person name="Garbelotto M."/>
            <person name="Gijzen M."/>
            <person name="Gordon S.G."/>
            <person name="Govers F."/>
            <person name="Grunwald N.J."/>
            <person name="Huang W."/>
            <person name="Ivors K.L."/>
            <person name="Jones R.W."/>
            <person name="Kamoun S."/>
            <person name="Krampis K."/>
            <person name="Lamour K.H."/>
            <person name="Lee M.K."/>
            <person name="McDonald W.H."/>
            <person name="Medina M."/>
            <person name="Meijer H.J."/>
            <person name="Nordberg E.K."/>
            <person name="Maclean D.J."/>
            <person name="Ospina-Giraldo M.D."/>
            <person name="Morris P.F."/>
            <person name="Phuntumart V."/>
            <person name="Putnam N.H."/>
            <person name="Rash S."/>
            <person name="Rose J.K."/>
            <person name="Sakihama Y."/>
            <person name="Salamov A.A."/>
            <person name="Savidor A."/>
            <person name="Scheuring C.F."/>
            <person name="Smith B.M."/>
            <person name="Sobral B.W."/>
            <person name="Terry A."/>
            <person name="Torto-Alalibo T.A."/>
            <person name="Win J."/>
            <person name="Xu Z."/>
            <person name="Zhang H."/>
            <person name="Grigoriev I.V."/>
            <person name="Rokhsar D.S."/>
            <person name="Boore J.L."/>
        </authorList>
    </citation>
    <scope>NUCLEOTIDE SEQUENCE [LARGE SCALE GENOMIC DNA]</scope>
    <source>
        <strain evidence="2">Pr102</strain>
    </source>
</reference>
<dbReference type="Proteomes" id="UP000005238">
    <property type="component" value="Unassembled WGS sequence"/>
</dbReference>
<protein>
    <submittedName>
        <fullName evidence="1">Uncharacterized protein</fullName>
    </submittedName>
</protein>